<dbReference type="Proteomes" id="UP000823631">
    <property type="component" value="Unassembled WGS sequence"/>
</dbReference>
<dbReference type="NCBIfam" id="TIGR03506">
    <property type="entry name" value="FlgEFG_subfam"/>
    <property type="match status" value="1"/>
</dbReference>
<evidence type="ECO:0000259" key="7">
    <source>
        <dbReference type="Pfam" id="PF00460"/>
    </source>
</evidence>
<evidence type="ECO:0000259" key="8">
    <source>
        <dbReference type="Pfam" id="PF06429"/>
    </source>
</evidence>
<dbReference type="InterPro" id="IPR053967">
    <property type="entry name" value="LlgE_F_G-like_D1"/>
</dbReference>
<dbReference type="EMBL" id="JADINH010000150">
    <property type="protein sequence ID" value="MBO8416129.1"/>
    <property type="molecule type" value="Genomic_DNA"/>
</dbReference>
<gene>
    <name evidence="10" type="ORF">IAB19_07115</name>
</gene>
<comment type="subunit">
    <text evidence="4 6">The basal body constitutes a major portion of the flagellar organelle and consists of five rings (E,L,P,S, and M) mounted on a central rod. The rod consists of about 26 subunits of FlgG in the distal portion, and FlgB, FlgC and FlgF are thought to build up the proximal portion of the rod with about 6 subunits each.</text>
</comment>
<dbReference type="PANTHER" id="PTHR30435">
    <property type="entry name" value="FLAGELLAR PROTEIN"/>
    <property type="match status" value="1"/>
</dbReference>
<dbReference type="Pfam" id="PF06429">
    <property type="entry name" value="Flg_bbr_C"/>
    <property type="match status" value="1"/>
</dbReference>
<dbReference type="InterPro" id="IPR010930">
    <property type="entry name" value="Flg_bb/hook_C_dom"/>
</dbReference>
<dbReference type="AlphaFoldDB" id="A0A9D9DCT4"/>
<comment type="subcellular location">
    <subcellularLocation>
        <location evidence="1 6">Bacterial flagellum basal body</location>
    </subcellularLocation>
</comment>
<dbReference type="SUPFAM" id="SSF117143">
    <property type="entry name" value="Flagellar hook protein flgE"/>
    <property type="match status" value="1"/>
</dbReference>
<sequence>MDRLLWISMSGAKENFHSLGVRSNNLANANTTGFKADFENTRAMSIFANAYPTRAFAMTERPGYNMEGGARQTTGRALDVAIRDQDGFLAITDDTGAEAYTRFGNLVMDSEGVLKTITGHDVLDEDGLQIVLPAQLEAVQINRDGVISGRPLGADANVVEEFARIKLVRAQPQDLEKGYDGFFHTRNGTALAFDDTVQLDSGMLEASNVNPVEELTSLIRIQRQYDTQVKMMQTAKEMDEQQNTLLRYS</sequence>
<dbReference type="InterPro" id="IPR037925">
    <property type="entry name" value="FlgE/F/G-like"/>
</dbReference>
<proteinExistence type="inferred from homology"/>
<evidence type="ECO:0000313" key="11">
    <source>
        <dbReference type="Proteomes" id="UP000823631"/>
    </source>
</evidence>
<dbReference type="GO" id="GO:0030694">
    <property type="term" value="C:bacterial-type flagellum basal body, rod"/>
    <property type="evidence" value="ECO:0007669"/>
    <property type="project" value="UniProtKB-UniRule"/>
</dbReference>
<reference evidence="10" key="1">
    <citation type="submission" date="2020-10" db="EMBL/GenBank/DDBJ databases">
        <authorList>
            <person name="Gilroy R."/>
        </authorList>
    </citation>
    <scope>NUCLEOTIDE SEQUENCE</scope>
    <source>
        <strain evidence="10">17213</strain>
    </source>
</reference>
<evidence type="ECO:0000256" key="1">
    <source>
        <dbReference type="ARBA" id="ARBA00004117"/>
    </source>
</evidence>
<dbReference type="Pfam" id="PF00460">
    <property type="entry name" value="Flg_bb_rod"/>
    <property type="match status" value="1"/>
</dbReference>
<dbReference type="GO" id="GO:0071978">
    <property type="term" value="P:bacterial-type flagellum-dependent swarming motility"/>
    <property type="evidence" value="ECO:0007669"/>
    <property type="project" value="TreeGrafter"/>
</dbReference>
<keyword evidence="10" id="KW-0966">Cell projection</keyword>
<keyword evidence="3 6" id="KW-0975">Bacterial flagellum</keyword>
<dbReference type="InterPro" id="IPR001444">
    <property type="entry name" value="Flag_bb_rod_N"/>
</dbReference>
<evidence type="ECO:0000256" key="5">
    <source>
        <dbReference type="ARBA" id="ARBA00040228"/>
    </source>
</evidence>
<keyword evidence="10" id="KW-0969">Cilium</keyword>
<dbReference type="NCBIfam" id="NF009280">
    <property type="entry name" value="PRK12640.1"/>
    <property type="match status" value="1"/>
</dbReference>
<dbReference type="Pfam" id="PF22692">
    <property type="entry name" value="LlgE_F_G_D1"/>
    <property type="match status" value="1"/>
</dbReference>
<comment type="caution">
    <text evidence="10">The sequence shown here is derived from an EMBL/GenBank/DDBJ whole genome shotgun (WGS) entry which is preliminary data.</text>
</comment>
<feature type="domain" description="Flagellar hook protein FlgE/F/G-like D1" evidence="9">
    <location>
        <begin position="86"/>
        <end position="148"/>
    </location>
</feature>
<feature type="domain" description="Flagellar basal-body/hook protein C-terminal" evidence="8">
    <location>
        <begin position="201"/>
        <end position="245"/>
    </location>
</feature>
<evidence type="ECO:0000259" key="9">
    <source>
        <dbReference type="Pfam" id="PF22692"/>
    </source>
</evidence>
<evidence type="ECO:0000256" key="4">
    <source>
        <dbReference type="ARBA" id="ARBA00038560"/>
    </source>
</evidence>
<evidence type="ECO:0000256" key="3">
    <source>
        <dbReference type="ARBA" id="ARBA00023143"/>
    </source>
</evidence>
<reference evidence="10" key="2">
    <citation type="journal article" date="2021" name="PeerJ">
        <title>Extensive microbial diversity within the chicken gut microbiome revealed by metagenomics and culture.</title>
        <authorList>
            <person name="Gilroy R."/>
            <person name="Ravi A."/>
            <person name="Getino M."/>
            <person name="Pursley I."/>
            <person name="Horton D.L."/>
            <person name="Alikhan N.F."/>
            <person name="Baker D."/>
            <person name="Gharbi K."/>
            <person name="Hall N."/>
            <person name="Watson M."/>
            <person name="Adriaenssens E.M."/>
            <person name="Foster-Nyarko E."/>
            <person name="Jarju S."/>
            <person name="Secka A."/>
            <person name="Antonio M."/>
            <person name="Oren A."/>
            <person name="Chaudhuri R.R."/>
            <person name="La Ragione R."/>
            <person name="Hildebrand F."/>
            <person name="Pallen M.J."/>
        </authorList>
    </citation>
    <scope>NUCLEOTIDE SEQUENCE</scope>
    <source>
        <strain evidence="10">17213</strain>
    </source>
</reference>
<name>A0A9D9DCT4_9GAMM</name>
<keyword evidence="10" id="KW-0282">Flagellum</keyword>
<comment type="similarity">
    <text evidence="2 6">Belongs to the flagella basal body rod proteins family.</text>
</comment>
<organism evidence="10 11">
    <name type="scientific">Candidatus Avisuccinivibrio stercorigallinarum</name>
    <dbReference type="NCBI Taxonomy" id="2840704"/>
    <lineage>
        <taxon>Bacteria</taxon>
        <taxon>Pseudomonadati</taxon>
        <taxon>Pseudomonadota</taxon>
        <taxon>Gammaproteobacteria</taxon>
        <taxon>Aeromonadales</taxon>
        <taxon>Succinivibrionaceae</taxon>
        <taxon>Succinivibrionaceae incertae sedis</taxon>
        <taxon>Candidatus Avisuccinivibrio</taxon>
    </lineage>
</organism>
<evidence type="ECO:0000256" key="6">
    <source>
        <dbReference type="RuleBase" id="RU362116"/>
    </source>
</evidence>
<evidence type="ECO:0000313" key="10">
    <source>
        <dbReference type="EMBL" id="MBO8416129.1"/>
    </source>
</evidence>
<dbReference type="InterPro" id="IPR020013">
    <property type="entry name" value="Flagellar_FlgE/F/G"/>
</dbReference>
<accession>A0A9D9DCT4</accession>
<evidence type="ECO:0000256" key="2">
    <source>
        <dbReference type="ARBA" id="ARBA00009677"/>
    </source>
</evidence>
<protein>
    <recommendedName>
        <fullName evidence="5 6">Flagellar basal-body rod protein FlgF</fullName>
    </recommendedName>
</protein>
<feature type="domain" description="Flagellar basal body rod protein N-terminal" evidence="7">
    <location>
        <begin position="9"/>
        <end position="35"/>
    </location>
</feature>
<dbReference type="PANTHER" id="PTHR30435:SF18">
    <property type="entry name" value="FLAGELLAR BASAL-BODY ROD PROTEIN FLGF"/>
    <property type="match status" value="1"/>
</dbReference>